<dbReference type="EMBL" id="CATQJL010000305">
    <property type="protein sequence ID" value="CAJ0601256.1"/>
    <property type="molecule type" value="Genomic_DNA"/>
</dbReference>
<protein>
    <submittedName>
        <fullName evidence="1">Uncharacterized protein</fullName>
    </submittedName>
</protein>
<name>A0AA36GZX6_CYLNA</name>
<comment type="caution">
    <text evidence="1">The sequence shown here is derived from an EMBL/GenBank/DDBJ whole genome shotgun (WGS) entry which is preliminary data.</text>
</comment>
<organism evidence="1 2">
    <name type="scientific">Cylicocyclus nassatus</name>
    <name type="common">Nematode worm</name>
    <dbReference type="NCBI Taxonomy" id="53992"/>
    <lineage>
        <taxon>Eukaryota</taxon>
        <taxon>Metazoa</taxon>
        <taxon>Ecdysozoa</taxon>
        <taxon>Nematoda</taxon>
        <taxon>Chromadorea</taxon>
        <taxon>Rhabditida</taxon>
        <taxon>Rhabditina</taxon>
        <taxon>Rhabditomorpha</taxon>
        <taxon>Strongyloidea</taxon>
        <taxon>Strongylidae</taxon>
        <taxon>Cylicocyclus</taxon>
    </lineage>
</organism>
<sequence length="148" mass="16757">MQQLRLRVCGADRKLAIVPLSIICHSRHLAPPTPYHCPVCDVFCFRQDHHSSFSGVRVGRFNQSYTCDSAWSQMDGALIARLISVHQFSAYLLCFHIYVSVGDSRIPARLFDSLRQYLGTRWSLIFISPSIPSPLPLDGMSFVTRSKN</sequence>
<dbReference type="AlphaFoldDB" id="A0AA36GZX6"/>
<accession>A0AA36GZX6</accession>
<proteinExistence type="predicted"/>
<evidence type="ECO:0000313" key="1">
    <source>
        <dbReference type="EMBL" id="CAJ0601256.1"/>
    </source>
</evidence>
<reference evidence="1" key="1">
    <citation type="submission" date="2023-07" db="EMBL/GenBank/DDBJ databases">
        <authorList>
            <consortium name="CYATHOMIX"/>
        </authorList>
    </citation>
    <scope>NUCLEOTIDE SEQUENCE</scope>
    <source>
        <strain evidence="1">N/A</strain>
    </source>
</reference>
<gene>
    <name evidence="1" type="ORF">CYNAS_LOCUS13239</name>
</gene>
<evidence type="ECO:0000313" key="2">
    <source>
        <dbReference type="Proteomes" id="UP001176961"/>
    </source>
</evidence>
<dbReference type="PROSITE" id="PS50216">
    <property type="entry name" value="DHHC"/>
    <property type="match status" value="1"/>
</dbReference>
<keyword evidence="2" id="KW-1185">Reference proteome</keyword>
<dbReference type="Proteomes" id="UP001176961">
    <property type="component" value="Unassembled WGS sequence"/>
</dbReference>